<gene>
    <name evidence="2" type="primary">nifU</name>
    <name evidence="2" type="ORF">MCAL160_0169</name>
</gene>
<reference evidence="2" key="2">
    <citation type="journal article" date="2014" name="Genome Announc.">
        <title>Complete Genome Sequence of Mycoplasma californicum Strain HAZ160_1 from Bovine Mastitic Milk in Japan.</title>
        <authorList>
            <person name="Hata E."/>
            <person name="Murakami K."/>
        </authorList>
    </citation>
    <scope>NUCLEOTIDE SEQUENCE</scope>
    <source>
        <strain evidence="2">HAZ160_1</strain>
    </source>
</reference>
<dbReference type="CDD" id="cd06664">
    <property type="entry name" value="IscU_like"/>
    <property type="match status" value="1"/>
</dbReference>
<reference evidence="2" key="1">
    <citation type="journal article" date="2014" name="Appl. Environ. Microbiol.">
        <title>Molecular Epidemiology of Cases of Mycoplasma californicum Infection in Japan.</title>
        <authorList>
            <person name="Hata E."/>
            <person name="Suzuki K."/>
            <person name="Hanyu H."/>
            <person name="Itoh M."/>
            <person name="Higuchi H."/>
            <person name="Kobayashi H."/>
        </authorList>
    </citation>
    <scope>NUCLEOTIDE SEQUENCE</scope>
    <source>
        <strain evidence="2">HAZ160_1</strain>
    </source>
</reference>
<dbReference type="GO" id="GO:0005506">
    <property type="term" value="F:iron ion binding"/>
    <property type="evidence" value="ECO:0007669"/>
    <property type="project" value="InterPro"/>
</dbReference>
<dbReference type="InterPro" id="IPR002871">
    <property type="entry name" value="NIF_FeS_clus_asmbl_NifU_N"/>
</dbReference>
<evidence type="ECO:0000259" key="1">
    <source>
        <dbReference type="Pfam" id="PF01592"/>
    </source>
</evidence>
<dbReference type="SUPFAM" id="SSF82649">
    <property type="entry name" value="SufE/NifU"/>
    <property type="match status" value="1"/>
</dbReference>
<reference evidence="2" key="3">
    <citation type="journal article" date="2019" name="Vet. Microbiol.">
        <title>Mutations associated with change of susceptibility to lincosamides and/or macrolides in field and laboratory-derived Mycoplasma californicum strains in Japan, and development of a rapid detection method for these mutations.</title>
        <authorList>
            <person name="Hata E."/>
            <person name="Nagai K."/>
            <person name="Murakami K."/>
        </authorList>
    </citation>
    <scope>NUCLEOTIDE SEQUENCE</scope>
    <source>
        <strain evidence="2">HAZ160_1</strain>
    </source>
</reference>
<sequence>MEVISLSYNQNQKRELIMAHYTKPIYKKEINGDKIIKHGQACADYLEFNFEINDGKIQNLIFDGRGCAFMMASTDLLIKQVNNKNIEFVLDFIDKYDDFVKNKNSKVSENHLREMAIFKNVNEHPNRYFCATMLSSALKEKINEQR</sequence>
<dbReference type="AlphaFoldDB" id="A0AAT9F7N1"/>
<organism evidence="2">
    <name type="scientific">Mycoplasmopsis californica HAZ160_1</name>
    <dbReference type="NCBI Taxonomy" id="1397850"/>
    <lineage>
        <taxon>Bacteria</taxon>
        <taxon>Bacillati</taxon>
        <taxon>Mycoplasmatota</taxon>
        <taxon>Mycoplasmoidales</taxon>
        <taxon>Metamycoplasmataceae</taxon>
        <taxon>Mycoplasmopsis</taxon>
    </lineage>
</organism>
<name>A0AAT9F7N1_9BACT</name>
<dbReference type="GO" id="GO:0051536">
    <property type="term" value="F:iron-sulfur cluster binding"/>
    <property type="evidence" value="ECO:0007669"/>
    <property type="project" value="InterPro"/>
</dbReference>
<reference evidence="2" key="4">
    <citation type="submission" date="2024-06" db="EMBL/GenBank/DDBJ databases">
        <authorList>
            <consortium name="Mycoplasma californicum genome sequencing consortium"/>
            <person name="Hata E."/>
            <person name="Tanaka K."/>
            <person name="Tamamura Y."/>
        </authorList>
    </citation>
    <scope>NUCLEOTIDE SEQUENCE</scope>
    <source>
        <strain evidence="2">HAZ160_1</strain>
    </source>
</reference>
<dbReference type="EMBL" id="AP013353">
    <property type="protein sequence ID" value="BAP00876.1"/>
    <property type="molecule type" value="Genomic_DNA"/>
</dbReference>
<protein>
    <submittedName>
        <fullName evidence="2">Nitrogen fixation protein NifU</fullName>
    </submittedName>
</protein>
<evidence type="ECO:0000313" key="2">
    <source>
        <dbReference type="EMBL" id="BAP00876.1"/>
    </source>
</evidence>
<dbReference type="GO" id="GO:0016226">
    <property type="term" value="P:iron-sulfur cluster assembly"/>
    <property type="evidence" value="ECO:0007669"/>
    <property type="project" value="InterPro"/>
</dbReference>
<dbReference type="Gene3D" id="3.90.1010.10">
    <property type="match status" value="1"/>
</dbReference>
<dbReference type="Pfam" id="PF01592">
    <property type="entry name" value="NifU_N"/>
    <property type="match status" value="1"/>
</dbReference>
<dbReference type="KEGG" id="mcm:MCAL160_0169"/>
<proteinExistence type="predicted"/>
<feature type="domain" description="NIF system FeS cluster assembly NifU N-terminal" evidence="1">
    <location>
        <begin position="14"/>
        <end position="130"/>
    </location>
</feature>
<accession>A0AAT9F7N1</accession>